<keyword evidence="3" id="KW-1185">Reference proteome</keyword>
<dbReference type="Proteomes" id="UP001437256">
    <property type="component" value="Unassembled WGS sequence"/>
</dbReference>
<dbReference type="PANTHER" id="PTHR46910">
    <property type="entry name" value="TRANSCRIPTION FACTOR PDR1"/>
    <property type="match status" value="1"/>
</dbReference>
<reference evidence="2 3" key="1">
    <citation type="submission" date="2024-05" db="EMBL/GenBank/DDBJ databases">
        <title>A draft genome resource for the thread blight pathogen Marasmius tenuissimus strain MS-2.</title>
        <authorList>
            <person name="Yulfo-Soto G.E."/>
            <person name="Baruah I.K."/>
            <person name="Amoako-Attah I."/>
            <person name="Bukari Y."/>
            <person name="Meinhardt L.W."/>
            <person name="Bailey B.A."/>
            <person name="Cohen S.P."/>
        </authorList>
    </citation>
    <scope>NUCLEOTIDE SEQUENCE [LARGE SCALE GENOMIC DNA]</scope>
    <source>
        <strain evidence="2 3">MS-2</strain>
    </source>
</reference>
<dbReference type="PANTHER" id="PTHR46910:SF38">
    <property type="entry name" value="ZN(2)-C6 FUNGAL-TYPE DOMAIN-CONTAINING PROTEIN"/>
    <property type="match status" value="1"/>
</dbReference>
<evidence type="ECO:0000313" key="2">
    <source>
        <dbReference type="EMBL" id="KAL0063791.1"/>
    </source>
</evidence>
<organism evidence="2 3">
    <name type="scientific">Marasmius tenuissimus</name>
    <dbReference type="NCBI Taxonomy" id="585030"/>
    <lineage>
        <taxon>Eukaryota</taxon>
        <taxon>Fungi</taxon>
        <taxon>Dikarya</taxon>
        <taxon>Basidiomycota</taxon>
        <taxon>Agaricomycotina</taxon>
        <taxon>Agaricomycetes</taxon>
        <taxon>Agaricomycetidae</taxon>
        <taxon>Agaricales</taxon>
        <taxon>Marasmiineae</taxon>
        <taxon>Marasmiaceae</taxon>
        <taxon>Marasmius</taxon>
    </lineage>
</organism>
<comment type="caution">
    <text evidence="2">The sequence shown here is derived from an EMBL/GenBank/DDBJ whole genome shotgun (WGS) entry which is preliminary data.</text>
</comment>
<dbReference type="InterPro" id="IPR050987">
    <property type="entry name" value="AtrR-like"/>
</dbReference>
<proteinExistence type="predicted"/>
<evidence type="ECO:0000313" key="3">
    <source>
        <dbReference type="Proteomes" id="UP001437256"/>
    </source>
</evidence>
<evidence type="ECO:0000256" key="1">
    <source>
        <dbReference type="ARBA" id="ARBA00023242"/>
    </source>
</evidence>
<keyword evidence="1" id="KW-0539">Nucleus</keyword>
<sequence>MLRILKDLPRHIIDLEEQLEAFKKREHARQIFATTTPDSSVTNKASGTPMITHYTPAYTPTYVEGENEGQVSGDETSTVNLVKAVVNQLAISTPAPAHPQTSELAQYLREPDSNSDGDLTPCGNSMGRQSAKGLSVPARLKRKEFWDIHSWQLGVGNQDTSDPLMYHGYTFPPPDLLPTLVSLFFTNVHPFFPVLHKSIFEQGVNEGLHHRDAFFAGVLLVIFPWAHSFDLPLPLPCDDEYWACEERGKTDHENSDQDFKQPADRPSRMSYWVAFLKLLDIVAFAQETLYTVRKTNVWTRMGMTEMEWNEKIVGELDSALSAWIGTVPAHLKWNPNRVHYPGYNPKESNPFFEQSTILYVTYYWAQIIVHKPFLTTTPSPVPSSAAAK</sequence>
<accession>A0ABR2ZQC8</accession>
<feature type="non-terminal residue" evidence="2">
    <location>
        <position position="388"/>
    </location>
</feature>
<protein>
    <submittedName>
        <fullName evidence="2">Gypsy retrotransposon integrase-like protein 1</fullName>
    </submittedName>
</protein>
<gene>
    <name evidence="2" type="primary">GIN1_34</name>
    <name evidence="2" type="ORF">AAF712_009235</name>
</gene>
<dbReference type="CDD" id="cd12148">
    <property type="entry name" value="fungal_TF_MHR"/>
    <property type="match status" value="1"/>
</dbReference>
<name>A0ABR2ZQC8_9AGAR</name>
<dbReference type="EMBL" id="JBBXMP010000073">
    <property type="protein sequence ID" value="KAL0063791.1"/>
    <property type="molecule type" value="Genomic_DNA"/>
</dbReference>